<dbReference type="GO" id="GO:0007059">
    <property type="term" value="P:chromosome segregation"/>
    <property type="evidence" value="ECO:0007669"/>
    <property type="project" value="UniProtKB-UniRule"/>
</dbReference>
<dbReference type="InterPro" id="IPR036277">
    <property type="entry name" value="SMC_hinge_sf"/>
</dbReference>
<dbReference type="RefSeq" id="WP_077429213.1">
    <property type="nucleotide sequence ID" value="NZ_MQAD01000011.1"/>
</dbReference>
<feature type="coiled-coil region" evidence="7">
    <location>
        <begin position="234"/>
        <end position="472"/>
    </location>
</feature>
<proteinExistence type="inferred from homology"/>
<evidence type="ECO:0000256" key="3">
    <source>
        <dbReference type="ARBA" id="ARBA00022741"/>
    </source>
</evidence>
<keyword evidence="2 7" id="KW-0963">Cytoplasm</keyword>
<dbReference type="InterPro" id="IPR024704">
    <property type="entry name" value="SMC"/>
</dbReference>
<comment type="caution">
    <text evidence="9">The sequence shown here is derived from an EMBL/GenBank/DDBJ whole genome shotgun (WGS) entry which is preliminary data.</text>
</comment>
<dbReference type="InterPro" id="IPR010935">
    <property type="entry name" value="SMC_hinge"/>
</dbReference>
<dbReference type="GO" id="GO:0016887">
    <property type="term" value="F:ATP hydrolysis activity"/>
    <property type="evidence" value="ECO:0007669"/>
    <property type="project" value="InterPro"/>
</dbReference>
<feature type="domain" description="SMC hinge" evidence="8">
    <location>
        <begin position="518"/>
        <end position="637"/>
    </location>
</feature>
<dbReference type="NCBIfam" id="TIGR02168">
    <property type="entry name" value="SMC_prok_B"/>
    <property type="match status" value="1"/>
</dbReference>
<keyword evidence="6 7" id="KW-0238">DNA-binding</keyword>
<evidence type="ECO:0000256" key="4">
    <source>
        <dbReference type="ARBA" id="ARBA00022840"/>
    </source>
</evidence>
<dbReference type="Proteomes" id="UP000188458">
    <property type="component" value="Unassembled WGS sequence"/>
</dbReference>
<comment type="subunit">
    <text evidence="7">Homodimer.</text>
</comment>
<sequence>MFLKRLEAIGFKSFADRISIDFVPGMTAIVGPNGSGKSNITDAIRWVLGEQSAKSLRGAKMEDVIFSGSESRKPLNVAEVTLTLDNSDQFLPLEYEEVSITRRVYRSGDSEFFINNQPCRLKDIVDLFMDSGVGREAFSIISQGKVEEILSSKAEDRRMIFEDAAGVLKYKTRKKKAEQKLNETEDHLQRVQDILHELNQQLEPLKQQASIANEYLEKKEQLQAYEVGLIVYEIEQLHEKWEALKKQLALHQQNEMELATTLQKEEAHIAQLRHELTALDESIDGLQQVLLLVSEELEKMEGKKQLLKERKSNAYKQQQQMEQTMGQLAERERALEATIAEKKKVLQQLQTDVQALQAQLKEQNNVLSAYGPKAEEEIERLKSEYIDLVHEQATLKNERMHIESQLQKNEEKQQQLVTANNEHIQAYEQIVEQWEQKQKLIHELQERIAKQEQTLQTKEEQLTARKEQYRKKETTLYEAYQYVQKVKSKKEMLEAMQQEYAGFFQGVKEVLKAKDRLNGIHGAVVELMTVPSELETAIEVALGGAAQHIVVKNEQSAREAIQFLKQNKYGRATFLPLDVIQRKLFPPSVRENIAKHPAYVGIASELISYEATYENIMTNILGTVIVTRDLKGANELARQLQYRYRLVTLEGDVVNPGGAMTGGTVNKQTSSLFSRARELEEVTAHWRDVEQKTIELEQLVQREKEAIAQAEQERTALYTELEASRMELQEEKSAWMELNLRKKHMDERLAVYRYERQTLEEEKKQLTARLHDIMHSLHTLEKHIASIDEQVKQWTEKKQLEQQSKEQMREKLTALKVALAEKQEHVRNEEQHVHRLTEEWEEVKRTLTHIEKERNELVRHTNEQTEDEQQLERICEEKTKQKEETIELIASRREQRLHYQTKLEQLEKEIKELKRQHKQLTDTLKDEEVKLARFDMELDHLLNRLREEYKLSFEAAKEAFPLHIPAQEARKKVKLIQLAIDELGTVNLGAIEEYERVSERHRFLTEQKEDLQQAKDTLYQVIDEMDDEMKRRFATTFEQIRTQFARVFVELFGGGKADLQLTDPNDLLHTGVDIVAQPPGKKLQHLSLLSGGERALTAIALLFAILNVRPVPFCVLDEVEAALDEANVQRYAKYLKKFSDDTQFIVITHRKGTMEEADVLYGVTMQQSGVSKLVSVRLEEVAEKKG</sequence>
<dbReference type="GO" id="GO:0030261">
    <property type="term" value="P:chromosome condensation"/>
    <property type="evidence" value="ECO:0007669"/>
    <property type="project" value="InterPro"/>
</dbReference>
<dbReference type="GO" id="GO:0005694">
    <property type="term" value="C:chromosome"/>
    <property type="evidence" value="ECO:0007669"/>
    <property type="project" value="InterPro"/>
</dbReference>
<dbReference type="InterPro" id="IPR027417">
    <property type="entry name" value="P-loop_NTPase"/>
</dbReference>
<accession>A0A1V3FN60</accession>
<dbReference type="Pfam" id="PF02463">
    <property type="entry name" value="SMC_N"/>
    <property type="match status" value="1"/>
</dbReference>
<name>A0A1V3FN60_9BACL</name>
<evidence type="ECO:0000256" key="7">
    <source>
        <dbReference type="HAMAP-Rule" id="MF_01894"/>
    </source>
</evidence>
<dbReference type="Gene3D" id="3.30.70.1620">
    <property type="match status" value="1"/>
</dbReference>
<dbReference type="HAMAP" id="MF_01894">
    <property type="entry name" value="Smc_prok"/>
    <property type="match status" value="1"/>
</dbReference>
<evidence type="ECO:0000259" key="8">
    <source>
        <dbReference type="SMART" id="SM00968"/>
    </source>
</evidence>
<dbReference type="CDD" id="cd03278">
    <property type="entry name" value="ABC_SMC_barmotin"/>
    <property type="match status" value="2"/>
</dbReference>
<dbReference type="Gene3D" id="1.20.1060.20">
    <property type="match status" value="1"/>
</dbReference>
<dbReference type="GO" id="GO:0003677">
    <property type="term" value="F:DNA binding"/>
    <property type="evidence" value="ECO:0007669"/>
    <property type="project" value="UniProtKB-UniRule"/>
</dbReference>
<dbReference type="EMBL" id="MQAD01000011">
    <property type="protein sequence ID" value="OOE03129.1"/>
    <property type="molecule type" value="Genomic_DNA"/>
</dbReference>
<comment type="function">
    <text evidence="7">Required for chromosome condensation and partitioning.</text>
</comment>
<gene>
    <name evidence="7" type="primary">smc</name>
    <name evidence="9" type="ORF">BO219_08500</name>
</gene>
<dbReference type="InterPro" id="IPR011890">
    <property type="entry name" value="SMC_prok"/>
</dbReference>
<keyword evidence="5 7" id="KW-0175">Coiled coil</keyword>
<organism evidence="9 10">
    <name type="scientific">Anoxybacillus kestanbolensis</name>
    <dbReference type="NCBI Taxonomy" id="227476"/>
    <lineage>
        <taxon>Bacteria</taxon>
        <taxon>Bacillati</taxon>
        <taxon>Bacillota</taxon>
        <taxon>Bacilli</taxon>
        <taxon>Bacillales</taxon>
        <taxon>Anoxybacillaceae</taxon>
        <taxon>Anoxybacillus</taxon>
    </lineage>
</organism>
<comment type="subcellular location">
    <subcellularLocation>
        <location evidence="1 7">Cytoplasm</location>
    </subcellularLocation>
</comment>
<feature type="coiled-coil region" evidence="7">
    <location>
        <begin position="689"/>
        <end position="944"/>
    </location>
</feature>
<dbReference type="AlphaFoldDB" id="A0A1V3FN60"/>
<feature type="coiled-coil region" evidence="7">
    <location>
        <begin position="994"/>
        <end position="1028"/>
    </location>
</feature>
<evidence type="ECO:0000256" key="6">
    <source>
        <dbReference type="ARBA" id="ARBA00023125"/>
    </source>
</evidence>
<dbReference type="PIRSF" id="PIRSF005719">
    <property type="entry name" value="SMC"/>
    <property type="match status" value="1"/>
</dbReference>
<evidence type="ECO:0000313" key="10">
    <source>
        <dbReference type="Proteomes" id="UP000188458"/>
    </source>
</evidence>
<keyword evidence="4 7" id="KW-0067">ATP-binding</keyword>
<protein>
    <recommendedName>
        <fullName evidence="7">Chromosome partition protein Smc</fullName>
    </recommendedName>
</protein>
<keyword evidence="10" id="KW-1185">Reference proteome</keyword>
<dbReference type="SUPFAM" id="SSF52540">
    <property type="entry name" value="P-loop containing nucleoside triphosphate hydrolases"/>
    <property type="match status" value="1"/>
</dbReference>
<evidence type="ECO:0000256" key="2">
    <source>
        <dbReference type="ARBA" id="ARBA00022490"/>
    </source>
</evidence>
<dbReference type="PANTHER" id="PTHR43977">
    <property type="entry name" value="STRUCTURAL MAINTENANCE OF CHROMOSOMES PROTEIN 3"/>
    <property type="match status" value="1"/>
</dbReference>
<reference evidence="10" key="1">
    <citation type="submission" date="2016-11" db="EMBL/GenBank/DDBJ databases">
        <title>Draft genome sequence of Anoxybacillus sp. strain 103 isolated from the Qarvajar hot spring in Nagorno-Karabach.</title>
        <authorList>
            <person name="Hovhannisyan P."/>
            <person name="Panosyan H."/>
            <person name="Birkeland N.-K."/>
        </authorList>
    </citation>
    <scope>NUCLEOTIDE SEQUENCE [LARGE SCALE GENOMIC DNA]</scope>
    <source>
        <strain evidence="10">103</strain>
    </source>
</reference>
<evidence type="ECO:0000256" key="1">
    <source>
        <dbReference type="ARBA" id="ARBA00004496"/>
    </source>
</evidence>
<dbReference type="FunFam" id="3.40.50.300:FF:000984">
    <property type="entry name" value="Chromosome partition protein Smc"/>
    <property type="match status" value="1"/>
</dbReference>
<feature type="binding site" evidence="7">
    <location>
        <begin position="32"/>
        <end position="39"/>
    </location>
    <ligand>
        <name>ATP</name>
        <dbReference type="ChEBI" id="CHEBI:30616"/>
    </ligand>
</feature>
<dbReference type="GO" id="GO:0007062">
    <property type="term" value="P:sister chromatid cohesion"/>
    <property type="evidence" value="ECO:0007669"/>
    <property type="project" value="InterPro"/>
</dbReference>
<evidence type="ECO:0000313" key="9">
    <source>
        <dbReference type="EMBL" id="OOE03129.1"/>
    </source>
</evidence>
<dbReference type="GO" id="GO:0006260">
    <property type="term" value="P:DNA replication"/>
    <property type="evidence" value="ECO:0007669"/>
    <property type="project" value="UniProtKB-UniRule"/>
</dbReference>
<evidence type="ECO:0000256" key="5">
    <source>
        <dbReference type="ARBA" id="ARBA00023054"/>
    </source>
</evidence>
<dbReference type="GO" id="GO:0005524">
    <property type="term" value="F:ATP binding"/>
    <property type="evidence" value="ECO:0007669"/>
    <property type="project" value="UniProtKB-UniRule"/>
</dbReference>
<comment type="similarity">
    <text evidence="7">Belongs to the SMC family.</text>
</comment>
<dbReference type="Gene3D" id="3.40.50.300">
    <property type="entry name" value="P-loop containing nucleotide triphosphate hydrolases"/>
    <property type="match status" value="2"/>
</dbReference>
<dbReference type="GO" id="GO:0005737">
    <property type="term" value="C:cytoplasm"/>
    <property type="evidence" value="ECO:0007669"/>
    <property type="project" value="UniProtKB-SubCell"/>
</dbReference>
<dbReference type="SMART" id="SM00968">
    <property type="entry name" value="SMC_hinge"/>
    <property type="match status" value="1"/>
</dbReference>
<dbReference type="SUPFAM" id="SSF75553">
    <property type="entry name" value="Smc hinge domain"/>
    <property type="match status" value="1"/>
</dbReference>
<dbReference type="InterPro" id="IPR003395">
    <property type="entry name" value="RecF/RecN/SMC_N"/>
</dbReference>
<feature type="coiled-coil region" evidence="7">
    <location>
        <begin position="167"/>
        <end position="208"/>
    </location>
</feature>
<keyword evidence="3 7" id="KW-0547">Nucleotide-binding</keyword>
<dbReference type="FunFam" id="3.40.50.300:FF:000901">
    <property type="entry name" value="Chromosome partition protein Smc"/>
    <property type="match status" value="1"/>
</dbReference>
<dbReference type="Pfam" id="PF06470">
    <property type="entry name" value="SMC_hinge"/>
    <property type="match status" value="1"/>
</dbReference>
<comment type="domain">
    <text evidence="7">Contains large globular domains required for ATP hydrolysis at each terminus and a third globular domain forming a flexible hinge near the middle of the molecule. These domains are separated by coiled-coil structures.</text>
</comment>